<dbReference type="InterPro" id="IPR011214">
    <property type="entry name" value="UCP020967"/>
</dbReference>
<dbReference type="Pfam" id="PF15609">
    <property type="entry name" value="PRTase_2"/>
    <property type="match status" value="1"/>
</dbReference>
<feature type="domain" description="TRSP" evidence="1">
    <location>
        <begin position="266"/>
        <end position="388"/>
    </location>
</feature>
<dbReference type="Pfam" id="PF12500">
    <property type="entry name" value="TRSP"/>
    <property type="match status" value="1"/>
</dbReference>
<dbReference type="AlphaFoldDB" id="A0A7G1G3K7"/>
<dbReference type="PIRSF" id="PIRSF020967">
    <property type="entry name" value="UCP020967"/>
    <property type="match status" value="1"/>
</dbReference>
<gene>
    <name evidence="3" type="ORF">OSSY52_07460</name>
</gene>
<name>A0A7G1G3K7_9BACT</name>
<evidence type="ECO:0000313" key="4">
    <source>
        <dbReference type="Proteomes" id="UP000516361"/>
    </source>
</evidence>
<dbReference type="InterPro" id="IPR022537">
    <property type="entry name" value="TRSP_dom"/>
</dbReference>
<dbReference type="Proteomes" id="UP000516361">
    <property type="component" value="Chromosome"/>
</dbReference>
<dbReference type="Gene3D" id="3.40.50.2020">
    <property type="match status" value="1"/>
</dbReference>
<evidence type="ECO:0000259" key="1">
    <source>
        <dbReference type="Pfam" id="PF12500"/>
    </source>
</evidence>
<protein>
    <recommendedName>
        <fullName evidence="5">Phosphoribosyltransferase</fullName>
    </recommendedName>
</protein>
<sequence length="404" mass="47788">MKTSQAYYKINDNLKVKVMVRENPFQLNINDLFEMAARINKKRAFLFVSKVLGKHIPVSPQKSIQYGKLLGELYYKNVYPYLSKKEKIFLPKHNIFIGFAETATALGHSAFSIFENCSYIHTTREINLNKEKIFDFQEEHSHATNHFLYSNEKHFFDNEYAIVFIDDEITTGKTILNFIKEINKKYSRKEYHVLTILDWRNDENIKKYEEFEEKFNIKINVHSLIKGSIEVFGKFDDTYTEKRIKKEIKDVEVNFYELDEKIDHLTGKFGTNSILQKELDDLVLRVAKKIDDTSKRKLVLGTGEFMYIPMKVACNLSGNVKYHSTTRSPIIPMNKKEYAIKNKFYLKNIYDESIDEYIYNILENEYDSLYIMYEKKGNNKLLNETINELKTTGIKKINVCFFER</sequence>
<evidence type="ECO:0000259" key="2">
    <source>
        <dbReference type="Pfam" id="PF15609"/>
    </source>
</evidence>
<dbReference type="InParanoid" id="A0A7G1G3K7"/>
<accession>A0A7G1G3K7</accession>
<proteinExistence type="predicted"/>
<dbReference type="EMBL" id="AP018712">
    <property type="protein sequence ID" value="BBE30605.1"/>
    <property type="molecule type" value="Genomic_DNA"/>
</dbReference>
<dbReference type="InterPro" id="IPR029057">
    <property type="entry name" value="PRTase-like"/>
</dbReference>
<dbReference type="SUPFAM" id="SSF53271">
    <property type="entry name" value="PRTase-like"/>
    <property type="match status" value="1"/>
</dbReference>
<keyword evidence="4" id="KW-1185">Reference proteome</keyword>
<evidence type="ECO:0008006" key="5">
    <source>
        <dbReference type="Google" id="ProtNLM"/>
    </source>
</evidence>
<dbReference type="KEGG" id="ocy:OSSY52_07460"/>
<reference evidence="3 4" key="1">
    <citation type="submission" date="2018-06" db="EMBL/GenBank/DDBJ databases">
        <title>Genome sequencing of Oceanotoga sp. sy52.</title>
        <authorList>
            <person name="Mori K."/>
        </authorList>
    </citation>
    <scope>NUCLEOTIDE SEQUENCE [LARGE SCALE GENOMIC DNA]</scope>
    <source>
        <strain evidence="4">sy52</strain>
    </source>
</reference>
<evidence type="ECO:0000313" key="3">
    <source>
        <dbReference type="EMBL" id="BBE30605.1"/>
    </source>
</evidence>
<organism evidence="3 4">
    <name type="scientific">Tepiditoga spiralis</name>
    <dbReference type="NCBI Taxonomy" id="2108365"/>
    <lineage>
        <taxon>Bacteria</taxon>
        <taxon>Thermotogati</taxon>
        <taxon>Thermotogota</taxon>
        <taxon>Thermotogae</taxon>
        <taxon>Petrotogales</taxon>
        <taxon>Petrotogaceae</taxon>
        <taxon>Tepiditoga</taxon>
    </lineage>
</organism>
<feature type="domain" description="Orotate phosphoribosyltransferase-like" evidence="2">
    <location>
        <begin position="32"/>
        <end position="227"/>
    </location>
</feature>
<dbReference type="InterPro" id="IPR041688">
    <property type="entry name" value="PRTase_2"/>
</dbReference>